<name>A0A7G9YJ27_9EURY</name>
<accession>A0A7G9YJ27</accession>
<gene>
    <name evidence="1" type="ORF">DCDENBEB_00002</name>
</gene>
<organism evidence="1">
    <name type="scientific">Candidatus Methanogaster sp. ANME-2c ERB4</name>
    <dbReference type="NCBI Taxonomy" id="2759911"/>
    <lineage>
        <taxon>Archaea</taxon>
        <taxon>Methanobacteriati</taxon>
        <taxon>Methanobacteriota</taxon>
        <taxon>Stenosarchaea group</taxon>
        <taxon>Methanomicrobia</taxon>
        <taxon>Methanosarcinales</taxon>
        <taxon>ANME-2 cluster</taxon>
        <taxon>Candidatus Methanogasteraceae</taxon>
        <taxon>Candidatus Methanogaster</taxon>
    </lineage>
</organism>
<evidence type="ECO:0000313" key="1">
    <source>
        <dbReference type="EMBL" id="QNO48011.1"/>
    </source>
</evidence>
<dbReference type="PANTHER" id="PTHR39550:SF1">
    <property type="entry name" value="SLL0658 PROTEIN"/>
    <property type="match status" value="1"/>
</dbReference>
<dbReference type="AlphaFoldDB" id="A0A7G9YJ27"/>
<sequence length="162" mass="18059">MIVSDASPLISLAKAGKLYLLKEMFGKVLIEEEVKRETIDRGKGEGAPDASVIEDAVKDGWIEVEKVEVVKSFSGMHKGEGNSILLAKKHKCLVLMDEEDGREVARAVGLKVRGSLYVLKNAVEKGLMSKKDTIRTLDEMIEDGFRISTRIYVKFLEEMETL</sequence>
<dbReference type="EMBL" id="MT631285">
    <property type="protein sequence ID" value="QNO48011.1"/>
    <property type="molecule type" value="Genomic_DNA"/>
</dbReference>
<reference evidence="1" key="1">
    <citation type="submission" date="2020-06" db="EMBL/GenBank/DDBJ databases">
        <title>Unique genomic features of the anaerobic methanotrophic archaea.</title>
        <authorList>
            <person name="Chadwick G.L."/>
            <person name="Skennerton C.T."/>
            <person name="Laso-Perez R."/>
            <person name="Leu A.O."/>
            <person name="Speth D.R."/>
            <person name="Yu H."/>
            <person name="Morgan-Lang C."/>
            <person name="Hatzenpichler R."/>
            <person name="Goudeau D."/>
            <person name="Malmstrom R."/>
            <person name="Brazelton W.J."/>
            <person name="Woyke T."/>
            <person name="Hallam S.J."/>
            <person name="Tyson G.W."/>
            <person name="Wegener G."/>
            <person name="Boetius A."/>
            <person name="Orphan V."/>
        </authorList>
    </citation>
    <scope>NUCLEOTIDE SEQUENCE</scope>
</reference>
<proteinExistence type="predicted"/>
<dbReference type="PANTHER" id="PTHR39550">
    <property type="entry name" value="SLL0658 PROTEIN"/>
    <property type="match status" value="1"/>
</dbReference>
<dbReference type="InterPro" id="IPR021799">
    <property type="entry name" value="PIN-like_prokaryotic"/>
</dbReference>
<dbReference type="Pfam" id="PF11848">
    <property type="entry name" value="DUF3368"/>
    <property type="match status" value="1"/>
</dbReference>
<evidence type="ECO:0008006" key="2">
    <source>
        <dbReference type="Google" id="ProtNLM"/>
    </source>
</evidence>
<protein>
    <recommendedName>
        <fullName evidence="2">DUF3368 domain-containing protein</fullName>
    </recommendedName>
</protein>